<gene>
    <name evidence="2" type="ORF">PCANC_28528</name>
</gene>
<evidence type="ECO:0000256" key="1">
    <source>
        <dbReference type="SAM" id="MobiDB-lite"/>
    </source>
</evidence>
<feature type="compositionally biased region" description="Polar residues" evidence="1">
    <location>
        <begin position="108"/>
        <end position="139"/>
    </location>
</feature>
<comment type="caution">
    <text evidence="2">The sequence shown here is derived from an EMBL/GenBank/DDBJ whole genome shotgun (WGS) entry which is preliminary data.</text>
</comment>
<dbReference type="AlphaFoldDB" id="A0A2N5S2K3"/>
<feature type="compositionally biased region" description="Polar residues" evidence="1">
    <location>
        <begin position="9"/>
        <end position="31"/>
    </location>
</feature>
<sequence>MFNPYEYGHQQNPSNPYEYGHQQTPYVQQPPANHHSRPSAFIPGSPEGSRPEIRPNDHNAMNHPNAPYGNHCSQLHGVADNRNSLASSTHTRHQLILQHDQIYHDPLPTQQHSPSLHSINHAPQSSHNAGLNHQSNYSTPHGAPVNSVYLGTPTGHCSISTSPNQYAPTATTHALPHHSPQRPVQMKSIPNTALFRQVIVAKPLPNLAVELKGAMEPQETPVATKKPTAKKKPAAKKKPPKASNASKSAKNQQSAAEATQSQQYVGKGATSGSTLRNEGGGKSGTSKKKKPPKQPVLIPQQPTLTSTAPLLDIEVDLRGLNEILSPPNRSLTLDPKNFPWIEEEDQPCIEEDNQYITANHANKTTDHGRNQIEEALLGDTELNRSIPTDEEEGPVLPRNVDTSVPADDTQEENASKSAHQGNTKPPKRRKLSPHLIARLDSMELEELRERARHNGFYSRLVAEDKVELDDVYEEYQKALYKVACIKQLKPDAVLNYLGQGNRSRVSTMYNNFCQYDEGAKKIKADKSVTVQQRSSKCGVLWRSLDKQTQAKFKDAEFLSTLPNPFLDNTEDPIMESGLADNHATESAPVYGRKALASRTQKGRKVARPSSFDAVRWGSKIKTDLTHLANSHLVEGFMVLVYPHKKGRAVLTGGSPMGERFMDMFPNDANPTNDFLDFVKGHIALSNVLGREAPLPTKTRKTIKDTVAPCPHYKGSLEKNIDAVREQLGYAIYKASGGAWLNGWPGANTLKQMEKLKLAIRIKPNNKQFHVKDVCKRPSDLGIGQSNRILTALANGWIELVSTNPENVEHSGDTSVQGTIGTSHVVVAGPVPPGESVPEKGKKKANPKKAKSKKAKPISTKTKKTDRSTRTHPTTKSGQKPTKRQHRKNVNDEDKMTSSSDTSDSGESWEQSESEDSSSEEDQSANDSDGNSAEDHVPVAKPNKKRQRISAPKLKMLEKLKRRKEDKSSKEHEPVGSDDNDTEADCPVNGNGEGSSRPSKRQCTTATDSSRQSQ</sequence>
<feature type="compositionally biased region" description="Basic and acidic residues" evidence="1">
    <location>
        <begin position="954"/>
        <end position="974"/>
    </location>
</feature>
<dbReference type="EMBL" id="PGCJ01001226">
    <property type="protein sequence ID" value="PLW07444.1"/>
    <property type="molecule type" value="Genomic_DNA"/>
</dbReference>
<feature type="region of interest" description="Disordered" evidence="1">
    <location>
        <begin position="377"/>
        <end position="432"/>
    </location>
</feature>
<dbReference type="Proteomes" id="UP000235388">
    <property type="component" value="Unassembled WGS sequence"/>
</dbReference>
<dbReference type="OrthoDB" id="2507709at2759"/>
<feature type="region of interest" description="Disordered" evidence="1">
    <location>
        <begin position="1"/>
        <end position="76"/>
    </location>
</feature>
<feature type="region of interest" description="Disordered" evidence="1">
    <location>
        <begin position="160"/>
        <end position="184"/>
    </location>
</feature>
<feature type="compositionally biased region" description="Acidic residues" evidence="1">
    <location>
        <begin position="909"/>
        <end position="923"/>
    </location>
</feature>
<accession>A0A2N5S2K3</accession>
<feature type="region of interest" description="Disordered" evidence="1">
    <location>
        <begin position="218"/>
        <end position="303"/>
    </location>
</feature>
<feature type="region of interest" description="Disordered" evidence="1">
    <location>
        <begin position="105"/>
        <end position="147"/>
    </location>
</feature>
<feature type="compositionally biased region" description="Low complexity" evidence="1">
    <location>
        <begin position="896"/>
        <end position="908"/>
    </location>
</feature>
<protein>
    <submittedName>
        <fullName evidence="2">Uncharacterized protein</fullName>
    </submittedName>
</protein>
<keyword evidence="3" id="KW-1185">Reference proteome</keyword>
<feature type="region of interest" description="Disordered" evidence="1">
    <location>
        <begin position="824"/>
        <end position="1013"/>
    </location>
</feature>
<evidence type="ECO:0000313" key="2">
    <source>
        <dbReference type="EMBL" id="PLW07444.1"/>
    </source>
</evidence>
<name>A0A2N5S2K3_9BASI</name>
<feature type="compositionally biased region" description="Basic residues" evidence="1">
    <location>
        <begin position="227"/>
        <end position="240"/>
    </location>
</feature>
<feature type="compositionally biased region" description="Basic residues" evidence="1">
    <location>
        <begin position="840"/>
        <end position="861"/>
    </location>
</feature>
<feature type="compositionally biased region" description="Polar residues" evidence="1">
    <location>
        <begin position="160"/>
        <end position="172"/>
    </location>
</feature>
<reference evidence="2 3" key="1">
    <citation type="submission" date="2017-11" db="EMBL/GenBank/DDBJ databases">
        <title>De novo assembly and phasing of dikaryotic genomes from two isolates of Puccinia coronata f. sp. avenae, the causal agent of oat crown rust.</title>
        <authorList>
            <person name="Miller M.E."/>
            <person name="Zhang Y."/>
            <person name="Omidvar V."/>
            <person name="Sperschneider J."/>
            <person name="Schwessinger B."/>
            <person name="Raley C."/>
            <person name="Palmer J.M."/>
            <person name="Garnica D."/>
            <person name="Upadhyaya N."/>
            <person name="Rathjen J."/>
            <person name="Taylor J.M."/>
            <person name="Park R.F."/>
            <person name="Dodds P.N."/>
            <person name="Hirsch C.D."/>
            <person name="Kianian S.F."/>
            <person name="Figueroa M."/>
        </authorList>
    </citation>
    <scope>NUCLEOTIDE SEQUENCE [LARGE SCALE GENOMIC DNA]</scope>
    <source>
        <strain evidence="2">12NC29</strain>
    </source>
</reference>
<proteinExistence type="predicted"/>
<dbReference type="STRING" id="200324.A0A2N5S2K3"/>
<organism evidence="2 3">
    <name type="scientific">Puccinia coronata f. sp. avenae</name>
    <dbReference type="NCBI Taxonomy" id="200324"/>
    <lineage>
        <taxon>Eukaryota</taxon>
        <taxon>Fungi</taxon>
        <taxon>Dikarya</taxon>
        <taxon>Basidiomycota</taxon>
        <taxon>Pucciniomycotina</taxon>
        <taxon>Pucciniomycetes</taxon>
        <taxon>Pucciniales</taxon>
        <taxon>Pucciniaceae</taxon>
        <taxon>Puccinia</taxon>
    </lineage>
</organism>
<evidence type="ECO:0000313" key="3">
    <source>
        <dbReference type="Proteomes" id="UP000235388"/>
    </source>
</evidence>
<feature type="compositionally biased region" description="Polar residues" evidence="1">
    <location>
        <begin position="993"/>
        <end position="1013"/>
    </location>
</feature>
<feature type="compositionally biased region" description="Low complexity" evidence="1">
    <location>
        <begin position="241"/>
        <end position="263"/>
    </location>
</feature>